<proteinExistence type="predicted"/>
<dbReference type="Proteomes" id="UP000638981">
    <property type="component" value="Unassembled WGS sequence"/>
</dbReference>
<accession>A0A918WGZ6</accession>
<evidence type="ECO:0000313" key="2">
    <source>
        <dbReference type="EMBL" id="GHC50621.1"/>
    </source>
</evidence>
<evidence type="ECO:0000313" key="3">
    <source>
        <dbReference type="Proteomes" id="UP000638981"/>
    </source>
</evidence>
<keyword evidence="3" id="KW-1185">Reference proteome</keyword>
<reference evidence="2" key="1">
    <citation type="journal article" date="2014" name="Int. J. Syst. Evol. Microbiol.">
        <title>Complete genome sequence of Corynebacterium casei LMG S-19264T (=DSM 44701T), isolated from a smear-ripened cheese.</title>
        <authorList>
            <consortium name="US DOE Joint Genome Institute (JGI-PGF)"/>
            <person name="Walter F."/>
            <person name="Albersmeier A."/>
            <person name="Kalinowski J."/>
            <person name="Ruckert C."/>
        </authorList>
    </citation>
    <scope>NUCLEOTIDE SEQUENCE</scope>
    <source>
        <strain evidence="2">KCTC 23310</strain>
    </source>
</reference>
<dbReference type="AlphaFoldDB" id="A0A918WGZ6"/>
<name>A0A918WGZ6_9RHOB</name>
<protein>
    <submittedName>
        <fullName evidence="2">Oxidoreductase</fullName>
    </submittedName>
</protein>
<reference evidence="2" key="2">
    <citation type="submission" date="2020-09" db="EMBL/GenBank/DDBJ databases">
        <authorList>
            <person name="Sun Q."/>
            <person name="Kim S."/>
        </authorList>
    </citation>
    <scope>NUCLEOTIDE SEQUENCE</scope>
    <source>
        <strain evidence="2">KCTC 23310</strain>
    </source>
</reference>
<dbReference type="EMBL" id="BMYJ01000003">
    <property type="protein sequence ID" value="GHC50621.1"/>
    <property type="molecule type" value="Genomic_DNA"/>
</dbReference>
<evidence type="ECO:0000259" key="1">
    <source>
        <dbReference type="Pfam" id="PF00174"/>
    </source>
</evidence>
<dbReference type="SUPFAM" id="SSF56524">
    <property type="entry name" value="Oxidoreductase molybdopterin-binding domain"/>
    <property type="match status" value="1"/>
</dbReference>
<dbReference type="InterPro" id="IPR000572">
    <property type="entry name" value="OxRdtase_Mopterin-bd_dom"/>
</dbReference>
<dbReference type="Pfam" id="PF00174">
    <property type="entry name" value="Oxidored_molyb"/>
    <property type="match status" value="1"/>
</dbReference>
<comment type="caution">
    <text evidence="2">The sequence shown here is derived from an EMBL/GenBank/DDBJ whole genome shotgun (WGS) entry which is preliminary data.</text>
</comment>
<feature type="domain" description="Oxidoreductase molybdopterin-binding" evidence="1">
    <location>
        <begin position="42"/>
        <end position="111"/>
    </location>
</feature>
<gene>
    <name evidence="2" type="ORF">GCM10007315_11220</name>
</gene>
<dbReference type="InterPro" id="IPR036374">
    <property type="entry name" value="OxRdtase_Mopterin-bd_sf"/>
</dbReference>
<sequence length="138" mass="15177">MVLTVTGLIGATNGEGAATFDLAMLEALDRKTFATTTIWTEGQQVLSGVPLVELLAHLKIKGRTLKVTAVNDYSIEVPISDAVQGGPILAYLNNGQRMTLRDKGPLWLVYPYDQNPAYQSETIYARSVWQLDRIEVLP</sequence>
<organism evidence="2 3">
    <name type="scientific">Neogemmobacter tilapiae</name>
    <dbReference type="NCBI Taxonomy" id="875041"/>
    <lineage>
        <taxon>Bacteria</taxon>
        <taxon>Pseudomonadati</taxon>
        <taxon>Pseudomonadota</taxon>
        <taxon>Alphaproteobacteria</taxon>
        <taxon>Rhodobacterales</taxon>
        <taxon>Paracoccaceae</taxon>
        <taxon>Neogemmobacter</taxon>
    </lineage>
</organism>
<dbReference type="Gene3D" id="3.90.420.10">
    <property type="entry name" value="Oxidoreductase, molybdopterin-binding domain"/>
    <property type="match status" value="1"/>
</dbReference>